<dbReference type="Pfam" id="PF02204">
    <property type="entry name" value="VPS9"/>
    <property type="match status" value="1"/>
</dbReference>
<accession>A0A3Q2XQL0</accession>
<reference evidence="2" key="2">
    <citation type="submission" date="2025-09" db="UniProtKB">
        <authorList>
            <consortium name="Ensembl"/>
        </authorList>
    </citation>
    <scope>IDENTIFICATION</scope>
</reference>
<dbReference type="STRING" id="109280.ENSHCOP00000007103"/>
<dbReference type="FunFam" id="1.20.1050.80:FF:000013">
    <property type="entry name" value="Ankyrin repeat domain 27 (VPS9 domain)"/>
    <property type="match status" value="1"/>
</dbReference>
<dbReference type="GO" id="GO:0048812">
    <property type="term" value="P:neuron projection morphogenesis"/>
    <property type="evidence" value="ECO:0007669"/>
    <property type="project" value="TreeGrafter"/>
</dbReference>
<dbReference type="SUPFAM" id="SSF109993">
    <property type="entry name" value="VPS9 domain"/>
    <property type="match status" value="1"/>
</dbReference>
<protein>
    <submittedName>
        <fullName evidence="2">Ankyrin repeat domain 27 (VPS9 domain)</fullName>
    </submittedName>
</protein>
<dbReference type="SMART" id="SM00167">
    <property type="entry name" value="VPS9"/>
    <property type="match status" value="1"/>
</dbReference>
<evidence type="ECO:0000313" key="3">
    <source>
        <dbReference type="Proteomes" id="UP000264820"/>
    </source>
</evidence>
<dbReference type="PROSITE" id="PS51205">
    <property type="entry name" value="VPS9"/>
    <property type="match status" value="1"/>
</dbReference>
<dbReference type="Proteomes" id="UP000264820">
    <property type="component" value="Unplaced"/>
</dbReference>
<dbReference type="PANTHER" id="PTHR24170:SF2">
    <property type="entry name" value="ANKYRIN REPEAT DOMAIN-CONTAINING PROTEIN 27"/>
    <property type="match status" value="1"/>
</dbReference>
<dbReference type="OMA" id="GTINDRC"/>
<dbReference type="GO" id="GO:0000149">
    <property type="term" value="F:SNARE binding"/>
    <property type="evidence" value="ECO:0007669"/>
    <property type="project" value="TreeGrafter"/>
</dbReference>
<dbReference type="Gene3D" id="1.20.1050.80">
    <property type="entry name" value="VPS9 domain"/>
    <property type="match status" value="1"/>
</dbReference>
<name>A0A3Q2XQL0_HIPCM</name>
<evidence type="ECO:0000313" key="2">
    <source>
        <dbReference type="Ensembl" id="ENSHCOP00000007103.1"/>
    </source>
</evidence>
<dbReference type="AlphaFoldDB" id="A0A3Q2XQL0"/>
<dbReference type="GO" id="GO:0043005">
    <property type="term" value="C:neuron projection"/>
    <property type="evidence" value="ECO:0007669"/>
    <property type="project" value="TreeGrafter"/>
</dbReference>
<organism evidence="2 3">
    <name type="scientific">Hippocampus comes</name>
    <name type="common">Tiger tail seahorse</name>
    <dbReference type="NCBI Taxonomy" id="109280"/>
    <lineage>
        <taxon>Eukaryota</taxon>
        <taxon>Metazoa</taxon>
        <taxon>Chordata</taxon>
        <taxon>Craniata</taxon>
        <taxon>Vertebrata</taxon>
        <taxon>Euteleostomi</taxon>
        <taxon>Actinopterygii</taxon>
        <taxon>Neopterygii</taxon>
        <taxon>Teleostei</taxon>
        <taxon>Neoteleostei</taxon>
        <taxon>Acanthomorphata</taxon>
        <taxon>Syngnathiaria</taxon>
        <taxon>Syngnathiformes</taxon>
        <taxon>Syngnathoidei</taxon>
        <taxon>Syngnathidae</taxon>
        <taxon>Hippocampus</taxon>
    </lineage>
</organism>
<dbReference type="GO" id="GO:0005886">
    <property type="term" value="C:plasma membrane"/>
    <property type="evidence" value="ECO:0007669"/>
    <property type="project" value="TreeGrafter"/>
</dbReference>
<feature type="domain" description="VPS9" evidence="1">
    <location>
        <begin position="230"/>
        <end position="368"/>
    </location>
</feature>
<dbReference type="GO" id="GO:0005085">
    <property type="term" value="F:guanyl-nucleotide exchange factor activity"/>
    <property type="evidence" value="ECO:0007669"/>
    <property type="project" value="TreeGrafter"/>
</dbReference>
<dbReference type="GO" id="GO:0005770">
    <property type="term" value="C:late endosome"/>
    <property type="evidence" value="ECO:0007669"/>
    <property type="project" value="TreeGrafter"/>
</dbReference>
<dbReference type="GO" id="GO:0030133">
    <property type="term" value="C:transport vesicle"/>
    <property type="evidence" value="ECO:0007669"/>
    <property type="project" value="TreeGrafter"/>
</dbReference>
<dbReference type="GO" id="GO:0005769">
    <property type="term" value="C:early endosome"/>
    <property type="evidence" value="ECO:0007669"/>
    <property type="project" value="TreeGrafter"/>
</dbReference>
<dbReference type="InterPro" id="IPR037191">
    <property type="entry name" value="VPS9_dom_sf"/>
</dbReference>
<reference evidence="2" key="1">
    <citation type="submission" date="2025-08" db="UniProtKB">
        <authorList>
            <consortium name="Ensembl"/>
        </authorList>
    </citation>
    <scope>IDENTIFICATION</scope>
</reference>
<dbReference type="InterPro" id="IPR003123">
    <property type="entry name" value="VPS9"/>
</dbReference>
<dbReference type="Ensembl" id="ENSHCOT00000002570.1">
    <property type="protein sequence ID" value="ENSHCOP00000007103.1"/>
    <property type="gene ID" value="ENSHCOG00000009038.1"/>
</dbReference>
<dbReference type="GeneTree" id="ENSGT00940000157021"/>
<dbReference type="GO" id="GO:0097422">
    <property type="term" value="C:tubular endosome"/>
    <property type="evidence" value="ECO:0007669"/>
    <property type="project" value="TreeGrafter"/>
</dbReference>
<proteinExistence type="predicted"/>
<dbReference type="GO" id="GO:0045022">
    <property type="term" value="P:early endosome to late endosome transport"/>
    <property type="evidence" value="ECO:0007669"/>
    <property type="project" value="TreeGrafter"/>
</dbReference>
<evidence type="ECO:0000259" key="1">
    <source>
        <dbReference type="PROSITE" id="PS51205"/>
    </source>
</evidence>
<dbReference type="InterPro" id="IPR051248">
    <property type="entry name" value="UPF0507/Ank_repeat_27"/>
</dbReference>
<dbReference type="PANTHER" id="PTHR24170">
    <property type="entry name" value="ANKYRIN REPEAT DOMAIN-CONTAINING PROTEIN 27"/>
    <property type="match status" value="1"/>
</dbReference>
<keyword evidence="3" id="KW-1185">Reference proteome</keyword>
<sequence length="380" mass="42616">MAVYDENIAKNPFFVALEKLRPDLCERVARLHGIVLVPCCGSLEGSMVSQLHFDSYVVQPVEDGYQTADGKEVRILDRQVLLGSGLPPPVSVPILFEETFYNAKEESYSILCISRPVDAAEPGPGPEAARRHLRSLEEVKEFLGRHSHKLDKLIGNFCHAFKEHDRKGLRHHIDSVHGLYTRCLQCVLRDCFFFSRLGGLADARPPCFRQVYVHHGIHSLIFNLVGTLEASQDAAFNKITRSLHELQHKDVGVKAHLSINLSAAKRELSQLNQQTSPLLKLLCLRKVALTATRTPSRAVSMEAVCADDLLSVILYLLVKMEIPNWMANLSYMRNFCFSQSSKDELSYCLSTFEAAVEYIKLGKLQHVLAVRSPAHPTARS</sequence>